<dbReference type="AlphaFoldDB" id="A0A1B6D8H2"/>
<accession>A0A1B6D8H2</accession>
<dbReference type="EMBL" id="GEDC01015352">
    <property type="protein sequence ID" value="JAS21946.1"/>
    <property type="molecule type" value="Transcribed_RNA"/>
</dbReference>
<protein>
    <submittedName>
        <fullName evidence="2">Uncharacterized protein</fullName>
    </submittedName>
</protein>
<evidence type="ECO:0000256" key="1">
    <source>
        <dbReference type="SAM" id="MobiDB-lite"/>
    </source>
</evidence>
<feature type="region of interest" description="Disordered" evidence="1">
    <location>
        <begin position="1"/>
        <end position="51"/>
    </location>
</feature>
<sequence length="245" mass="28072">MDSLHESEVASTSDVGSSEKEGSKSDVLEETKQDAEELEEDDIGTSPRIREKSYKKKKKEDLLKLVNKVKSLTTLCDLALEDFNEDVIDVIEEFFLDELASVLTIFYDEQYLKARLGFPDIEVDDLMYFVKQLHLTEPITPETFDETVIFGNVDCLADASILTTLETVFAPIFVYINNWPDGVKADFCFFLNGFLNRLTDLRYKMAGLTAIYIPKTASNKTMKEISKDKRLIKSFESNIGFYFYF</sequence>
<gene>
    <name evidence="2" type="ORF">g.36851</name>
</gene>
<evidence type="ECO:0000313" key="2">
    <source>
        <dbReference type="EMBL" id="JAS21946.1"/>
    </source>
</evidence>
<organism evidence="2">
    <name type="scientific">Clastoptera arizonana</name>
    <name type="common">Arizona spittle bug</name>
    <dbReference type="NCBI Taxonomy" id="38151"/>
    <lineage>
        <taxon>Eukaryota</taxon>
        <taxon>Metazoa</taxon>
        <taxon>Ecdysozoa</taxon>
        <taxon>Arthropoda</taxon>
        <taxon>Hexapoda</taxon>
        <taxon>Insecta</taxon>
        <taxon>Pterygota</taxon>
        <taxon>Neoptera</taxon>
        <taxon>Paraneoptera</taxon>
        <taxon>Hemiptera</taxon>
        <taxon>Auchenorrhyncha</taxon>
        <taxon>Cercopoidea</taxon>
        <taxon>Clastopteridae</taxon>
        <taxon>Clastoptera</taxon>
    </lineage>
</organism>
<reference evidence="2" key="1">
    <citation type="submission" date="2015-12" db="EMBL/GenBank/DDBJ databases">
        <title>De novo transcriptome assembly of four potential Pierce s Disease insect vectors from Arizona vineyards.</title>
        <authorList>
            <person name="Tassone E.E."/>
        </authorList>
    </citation>
    <scope>NUCLEOTIDE SEQUENCE</scope>
</reference>
<feature type="compositionally biased region" description="Basic and acidic residues" evidence="1">
    <location>
        <begin position="17"/>
        <end position="35"/>
    </location>
</feature>
<proteinExistence type="predicted"/>
<name>A0A1B6D8H2_9HEMI</name>